<dbReference type="SUPFAM" id="SSF53474">
    <property type="entry name" value="alpha/beta-Hydrolases"/>
    <property type="match status" value="1"/>
</dbReference>
<protein>
    <recommendedName>
        <fullName evidence="1">BD-FAE-like domain-containing protein</fullName>
    </recommendedName>
</protein>
<dbReference type="EMBL" id="BSQG01000003">
    <property type="protein sequence ID" value="GLU47852.1"/>
    <property type="molecule type" value="Genomic_DNA"/>
</dbReference>
<dbReference type="PANTHER" id="PTHR23024">
    <property type="entry name" value="ARYLACETAMIDE DEACETYLASE"/>
    <property type="match status" value="1"/>
</dbReference>
<gene>
    <name evidence="2" type="ORF">Nans01_22030</name>
</gene>
<dbReference type="Proteomes" id="UP001165092">
    <property type="component" value="Unassembled WGS sequence"/>
</dbReference>
<dbReference type="InterPro" id="IPR029058">
    <property type="entry name" value="AB_hydrolase_fold"/>
</dbReference>
<comment type="caution">
    <text evidence="2">The sequence shown here is derived from an EMBL/GenBank/DDBJ whole genome shotgun (WGS) entry which is preliminary data.</text>
</comment>
<dbReference type="RefSeq" id="WP_285759138.1">
    <property type="nucleotide sequence ID" value="NZ_BSQG01000003.1"/>
</dbReference>
<evidence type="ECO:0000313" key="2">
    <source>
        <dbReference type="EMBL" id="GLU47852.1"/>
    </source>
</evidence>
<reference evidence="2" key="1">
    <citation type="submission" date="2023-02" db="EMBL/GenBank/DDBJ databases">
        <title>Nocardiopsis ansamitocini NBRC 112285.</title>
        <authorList>
            <person name="Ichikawa N."/>
            <person name="Sato H."/>
            <person name="Tonouchi N."/>
        </authorList>
    </citation>
    <scope>NUCLEOTIDE SEQUENCE</scope>
    <source>
        <strain evidence="2">NBRC 112285</strain>
    </source>
</reference>
<dbReference type="InterPro" id="IPR049492">
    <property type="entry name" value="BD-FAE-like_dom"/>
</dbReference>
<keyword evidence="3" id="KW-1185">Reference proteome</keyword>
<dbReference type="Gene3D" id="3.40.50.1820">
    <property type="entry name" value="alpha/beta hydrolase"/>
    <property type="match status" value="1"/>
</dbReference>
<organism evidence="2 3">
    <name type="scientific">Nocardiopsis ansamitocini</name>
    <dbReference type="NCBI Taxonomy" id="1670832"/>
    <lineage>
        <taxon>Bacteria</taxon>
        <taxon>Bacillati</taxon>
        <taxon>Actinomycetota</taxon>
        <taxon>Actinomycetes</taxon>
        <taxon>Streptosporangiales</taxon>
        <taxon>Nocardiopsidaceae</taxon>
        <taxon>Nocardiopsis</taxon>
    </lineage>
</organism>
<dbReference type="AlphaFoldDB" id="A0A9W6UIM5"/>
<dbReference type="PANTHER" id="PTHR23024:SF24">
    <property type="entry name" value="ALPHA_BETA HYDROLASE FOLD-3 DOMAIN-CONTAINING PROTEIN"/>
    <property type="match status" value="1"/>
</dbReference>
<dbReference type="InterPro" id="IPR050466">
    <property type="entry name" value="Carboxylest/Gibb_receptor"/>
</dbReference>
<feature type="domain" description="BD-FAE-like" evidence="1">
    <location>
        <begin position="143"/>
        <end position="237"/>
    </location>
</feature>
<dbReference type="Pfam" id="PF20434">
    <property type="entry name" value="BD-FAE"/>
    <property type="match status" value="1"/>
</dbReference>
<sequence>MNAPAPHLTIVAASDALTHVRTAQEITARALEARGLSGELVVAGDASEIRSVIASADGEAIVVPGSVDPGPGGWGWAAEVLRVDFGQCSPDRSAGVRAHIRGRGLDGLGFAVDSWYHHRFFPGEVVDYGDHWEQRAELRLPNGVGPFPVAVLVHGGYWRSRWEYDLMDAAAVDLTARGYATWNVEYRRPDEHGWAATTDDVAAAVDTLADLEQAPLLDLDRVAVLGHSAGGQLALRACADAVADGEMRVCPTVAVSLAGVLDLRLGDERWLSEGAVSAALGGRYGAASAIYEESSPAHRLPLGLRQVVVCCVDDDPNLLETSRAYVRDAIAATDPVTVIEDTGGHFAVIDPTAPVWDRICTELRLHTTR</sequence>
<name>A0A9W6UIM5_9ACTN</name>
<proteinExistence type="predicted"/>
<evidence type="ECO:0000313" key="3">
    <source>
        <dbReference type="Proteomes" id="UP001165092"/>
    </source>
</evidence>
<evidence type="ECO:0000259" key="1">
    <source>
        <dbReference type="Pfam" id="PF20434"/>
    </source>
</evidence>
<dbReference type="GO" id="GO:0034338">
    <property type="term" value="F:short-chain carboxylesterase activity"/>
    <property type="evidence" value="ECO:0007669"/>
    <property type="project" value="TreeGrafter"/>
</dbReference>
<accession>A0A9W6UIM5</accession>